<name>A0AAE9IDV2_PAEPO</name>
<evidence type="ECO:0000313" key="2">
    <source>
        <dbReference type="Proteomes" id="UP001055784"/>
    </source>
</evidence>
<organism evidence="1 2">
    <name type="scientific">Paenibacillus polymyxa</name>
    <name type="common">Bacillus polymyxa</name>
    <dbReference type="NCBI Taxonomy" id="1406"/>
    <lineage>
        <taxon>Bacteria</taxon>
        <taxon>Bacillati</taxon>
        <taxon>Bacillota</taxon>
        <taxon>Bacilli</taxon>
        <taxon>Bacillales</taxon>
        <taxon>Paenibacillaceae</taxon>
        <taxon>Paenibacillus</taxon>
    </lineage>
</organism>
<sequence>MEEIAPSMDFDEEVNLCHGKATAFSEEWRYFGRFTSNSWTSYAFLT</sequence>
<evidence type="ECO:0000313" key="1">
    <source>
        <dbReference type="EMBL" id="URJ51682.1"/>
    </source>
</evidence>
<gene>
    <name evidence="1" type="ORF">MF626_001118</name>
</gene>
<accession>A0AAE9IDV2</accession>
<dbReference type="Proteomes" id="UP001055784">
    <property type="component" value="Chromosome"/>
</dbReference>
<protein>
    <submittedName>
        <fullName evidence="1">Uncharacterized protein</fullName>
    </submittedName>
</protein>
<dbReference type="AlphaFoldDB" id="A0AAE9IDV2"/>
<dbReference type="RefSeq" id="WP_250261191.1">
    <property type="nucleotide sequence ID" value="NZ_CP097770.1"/>
</dbReference>
<dbReference type="EMBL" id="CP097770">
    <property type="protein sequence ID" value="URJ51682.1"/>
    <property type="molecule type" value="Genomic_DNA"/>
</dbReference>
<reference evidence="1" key="1">
    <citation type="submission" date="2022-11" db="EMBL/GenBank/DDBJ databases">
        <authorList>
            <person name="Vasilchenko N.G."/>
            <person name="Prazdnova E.V."/>
            <person name="Gorovtsov A.V."/>
            <person name="Chistyakov V.A."/>
            <person name="Pak M.L."/>
        </authorList>
    </citation>
    <scope>NUCLEOTIDE SEQUENCE</scope>
    <source>
        <strain evidence="1">R 4.5</strain>
    </source>
</reference>
<proteinExistence type="predicted"/>